<comment type="caution">
    <text evidence="2">The sequence shown here is derived from an EMBL/GenBank/DDBJ whole genome shotgun (WGS) entry which is preliminary data.</text>
</comment>
<evidence type="ECO:0000313" key="3">
    <source>
        <dbReference type="Proteomes" id="UP001596395"/>
    </source>
</evidence>
<keyword evidence="1" id="KW-1133">Transmembrane helix</keyword>
<reference evidence="2 3" key="1">
    <citation type="journal article" date="2019" name="Int. J. Syst. Evol. Microbiol.">
        <title>The Global Catalogue of Microorganisms (GCM) 10K type strain sequencing project: providing services to taxonomists for standard genome sequencing and annotation.</title>
        <authorList>
            <consortium name="The Broad Institute Genomics Platform"/>
            <consortium name="The Broad Institute Genome Sequencing Center for Infectious Disease"/>
            <person name="Wu L."/>
            <person name="Ma J."/>
        </authorList>
    </citation>
    <scope>NUCLEOTIDE SEQUENCE [LARGE SCALE GENOMIC DNA]</scope>
    <source>
        <strain evidence="2 3">GX26</strain>
    </source>
</reference>
<sequence>MHDATVRADGGGAGWRAQANLVALVAALVALTTVSTVAVVVANGALADATREPVERRGATALADRLVAADGPVAVRENVLNETRVEELDADAVRDLAALPESADVRVRVDGETIVKTGDVTGGTTVRRVALVVDRDPRTVTPGLDGRDRVTLPRRTPWVAVDVAPSAGEVTTVRANGRVVLHDPDGLAPGRYRVNVSRRVTPALSFAGDDLATGAVDVTYAPADSRKVVVEVTVDA</sequence>
<accession>A0ABD5VFX4</accession>
<keyword evidence="1" id="KW-0472">Membrane</keyword>
<evidence type="ECO:0000313" key="2">
    <source>
        <dbReference type="EMBL" id="MFC6951751.1"/>
    </source>
</evidence>
<gene>
    <name evidence="2" type="ORF">ACFQGB_02640</name>
</gene>
<evidence type="ECO:0000256" key="1">
    <source>
        <dbReference type="SAM" id="Phobius"/>
    </source>
</evidence>
<dbReference type="EMBL" id="JBHSXN010000001">
    <property type="protein sequence ID" value="MFC6951751.1"/>
    <property type="molecule type" value="Genomic_DNA"/>
</dbReference>
<protein>
    <recommendedName>
        <fullName evidence="4">Secreted glycoprotein</fullName>
    </recommendedName>
</protein>
<organism evidence="2 3">
    <name type="scientific">Halorubellus litoreus</name>
    <dbReference type="NCBI Taxonomy" id="755308"/>
    <lineage>
        <taxon>Archaea</taxon>
        <taxon>Methanobacteriati</taxon>
        <taxon>Methanobacteriota</taxon>
        <taxon>Stenosarchaea group</taxon>
        <taxon>Halobacteria</taxon>
        <taxon>Halobacteriales</taxon>
        <taxon>Halorubellaceae</taxon>
        <taxon>Halorubellus</taxon>
    </lineage>
</organism>
<name>A0ABD5VFX4_9EURY</name>
<dbReference type="RefSeq" id="WP_336348766.1">
    <property type="nucleotide sequence ID" value="NZ_JAZAQL010000001.1"/>
</dbReference>
<dbReference type="InterPro" id="IPR055687">
    <property type="entry name" value="DUF7263"/>
</dbReference>
<evidence type="ECO:0008006" key="4">
    <source>
        <dbReference type="Google" id="ProtNLM"/>
    </source>
</evidence>
<dbReference type="Pfam" id="PF23924">
    <property type="entry name" value="DUF7263"/>
    <property type="match status" value="1"/>
</dbReference>
<proteinExistence type="predicted"/>
<keyword evidence="1" id="KW-0812">Transmembrane</keyword>
<dbReference type="Proteomes" id="UP001596395">
    <property type="component" value="Unassembled WGS sequence"/>
</dbReference>
<keyword evidence="3" id="KW-1185">Reference proteome</keyword>
<feature type="transmembrane region" description="Helical" evidence="1">
    <location>
        <begin position="21"/>
        <end position="47"/>
    </location>
</feature>
<dbReference type="AlphaFoldDB" id="A0ABD5VFX4"/>